<accession>A0AA38REW9</accession>
<feature type="domain" description="MmgE/PrpD C-terminal" evidence="3">
    <location>
        <begin position="296"/>
        <end position="445"/>
    </location>
</feature>
<feature type="domain" description="MmgE/PrpD N-terminal" evidence="2">
    <location>
        <begin position="18"/>
        <end position="265"/>
    </location>
</feature>
<dbReference type="SUPFAM" id="SSF103378">
    <property type="entry name" value="2-methylcitrate dehydratase PrpD"/>
    <property type="match status" value="1"/>
</dbReference>
<evidence type="ECO:0000313" key="5">
    <source>
        <dbReference type="Proteomes" id="UP001174694"/>
    </source>
</evidence>
<reference evidence="4" key="1">
    <citation type="submission" date="2022-07" db="EMBL/GenBank/DDBJ databases">
        <title>Fungi with potential for degradation of polypropylene.</title>
        <authorList>
            <person name="Gostincar C."/>
        </authorList>
    </citation>
    <scope>NUCLEOTIDE SEQUENCE</scope>
    <source>
        <strain evidence="4">EXF-13308</strain>
    </source>
</reference>
<dbReference type="InterPro" id="IPR042188">
    <property type="entry name" value="MmgE/PrpD_sf_2"/>
</dbReference>
<dbReference type="Gene3D" id="1.10.4100.10">
    <property type="entry name" value="2-methylcitrate dehydratase PrpD"/>
    <property type="match status" value="1"/>
</dbReference>
<sequence>MSPLTNTQVTAPDGATGKLCTWISNLSEDSAPPEILERVKYLILDGIGCALVGAHLPWSEKAAKAVLDMESLGNATVFGWQTKISPVSAALINSSFIQGFELDDWHLDSPWHSSSILLPALLAAAEYLTSPLAGSGAAPVPGKSFILAYLVGLEVGPRVGNALRGRDMLTRGWHSGVVFGGPAAAAAVSKLMSLSSGATEDAVGIACTQGCGLMSAQFESEVKRMQHGFAARNGLFAALLARAGYVGIKQVLERPYGGYLSMFSAGTTKTPPYLIEEVTAGLGTIWQADGVRPKAYAAMAGTHGSVDCMRILQEQYPNLMENLDSIQSINLEMTEPQYHHGGWKARRPLTATGAQMSCAFVAATQLIDRKVTPEEFTTEKLDRDAIWKLVSKITCVQNDSIECQAAAVLFTDGTSLTVKVDKPKGFDPALSNEEIVEKWRTLFSGMSVLTLLRLFEVIHGKLNGELAADVGLAATRFLLYN</sequence>
<evidence type="ECO:0000259" key="2">
    <source>
        <dbReference type="Pfam" id="PF03972"/>
    </source>
</evidence>
<gene>
    <name evidence="4" type="ORF">NKR23_g6234</name>
</gene>
<dbReference type="PANTHER" id="PTHR16943">
    <property type="entry name" value="2-METHYLCITRATE DEHYDRATASE-RELATED"/>
    <property type="match status" value="1"/>
</dbReference>
<comment type="similarity">
    <text evidence="1">Belongs to the PrpD family.</text>
</comment>
<dbReference type="Gene3D" id="3.30.1330.120">
    <property type="entry name" value="2-methylcitrate dehydratase PrpD"/>
    <property type="match status" value="1"/>
</dbReference>
<dbReference type="Proteomes" id="UP001174694">
    <property type="component" value="Unassembled WGS sequence"/>
</dbReference>
<evidence type="ECO:0000256" key="1">
    <source>
        <dbReference type="ARBA" id="ARBA00006174"/>
    </source>
</evidence>
<keyword evidence="5" id="KW-1185">Reference proteome</keyword>
<dbReference type="InterPro" id="IPR042183">
    <property type="entry name" value="MmgE/PrpD_sf_1"/>
</dbReference>
<dbReference type="InterPro" id="IPR005656">
    <property type="entry name" value="MmgE_PrpD"/>
</dbReference>
<name>A0AA38REW9_9PEZI</name>
<dbReference type="Pfam" id="PF19305">
    <property type="entry name" value="MmgE_PrpD_C"/>
    <property type="match status" value="1"/>
</dbReference>
<dbReference type="InterPro" id="IPR045336">
    <property type="entry name" value="MmgE_PrpD_N"/>
</dbReference>
<dbReference type="InterPro" id="IPR045337">
    <property type="entry name" value="MmgE_PrpD_C"/>
</dbReference>
<dbReference type="AlphaFoldDB" id="A0AA38REW9"/>
<organism evidence="4 5">
    <name type="scientific">Pleurostoma richardsiae</name>
    <dbReference type="NCBI Taxonomy" id="41990"/>
    <lineage>
        <taxon>Eukaryota</taxon>
        <taxon>Fungi</taxon>
        <taxon>Dikarya</taxon>
        <taxon>Ascomycota</taxon>
        <taxon>Pezizomycotina</taxon>
        <taxon>Sordariomycetes</taxon>
        <taxon>Sordariomycetidae</taxon>
        <taxon>Calosphaeriales</taxon>
        <taxon>Pleurostomataceae</taxon>
        <taxon>Pleurostoma</taxon>
    </lineage>
</organism>
<dbReference type="InterPro" id="IPR036148">
    <property type="entry name" value="MmgE/PrpD_sf"/>
</dbReference>
<dbReference type="GO" id="GO:0016829">
    <property type="term" value="F:lyase activity"/>
    <property type="evidence" value="ECO:0007669"/>
    <property type="project" value="InterPro"/>
</dbReference>
<comment type="caution">
    <text evidence="4">The sequence shown here is derived from an EMBL/GenBank/DDBJ whole genome shotgun (WGS) entry which is preliminary data.</text>
</comment>
<proteinExistence type="inferred from homology"/>
<evidence type="ECO:0000313" key="4">
    <source>
        <dbReference type="EMBL" id="KAJ9144231.1"/>
    </source>
</evidence>
<evidence type="ECO:0000259" key="3">
    <source>
        <dbReference type="Pfam" id="PF19305"/>
    </source>
</evidence>
<dbReference type="Pfam" id="PF03972">
    <property type="entry name" value="MmgE_PrpD_N"/>
    <property type="match status" value="1"/>
</dbReference>
<dbReference type="PANTHER" id="PTHR16943:SF8">
    <property type="entry name" value="2-METHYLCITRATE DEHYDRATASE"/>
    <property type="match status" value="1"/>
</dbReference>
<protein>
    <submittedName>
        <fullName evidence="4">2-methylcitrate dehydratase PrpD</fullName>
    </submittedName>
</protein>
<dbReference type="EMBL" id="JANBVO010000017">
    <property type="protein sequence ID" value="KAJ9144231.1"/>
    <property type="molecule type" value="Genomic_DNA"/>
</dbReference>